<dbReference type="AlphaFoldDB" id="A0A084UAM7"/>
<dbReference type="InterPro" id="IPR050204">
    <property type="entry name" value="AraC_XylS_family_regulators"/>
</dbReference>
<protein>
    <submittedName>
        <fullName evidence="6">Transcriptional regulator, AraC family</fullName>
    </submittedName>
</protein>
<evidence type="ECO:0000256" key="4">
    <source>
        <dbReference type="ARBA" id="ARBA00023163"/>
    </source>
</evidence>
<reference evidence="6 7" key="1">
    <citation type="submission" date="2014-05" db="EMBL/GenBank/DDBJ databases">
        <title>Draft Genome Sequence of Nitratireductor basaltis Strain UMTGB225, A Marine Bacterium Isolated from Green Barrel Tunicate.</title>
        <authorList>
            <person name="Gan H.Y."/>
        </authorList>
    </citation>
    <scope>NUCLEOTIDE SEQUENCE [LARGE SCALE GENOMIC DNA]</scope>
    <source>
        <strain evidence="6 7">UMTGB225</strain>
    </source>
</reference>
<evidence type="ECO:0000256" key="1">
    <source>
        <dbReference type="ARBA" id="ARBA00023015"/>
    </source>
</evidence>
<dbReference type="InterPro" id="IPR018062">
    <property type="entry name" value="HTH_AraC-typ_CS"/>
</dbReference>
<sequence>MAEAQVADLLSEMLRRIRISGSLQYCFMPAGNWQTSAEPASYRPKGAVGFHIIAAGSCWLDVDGMHLELKQGDVVLFPFGSAHVVGAGHGGSVVDPARLLPPLPWDHTPLVRFGSGLGGRRLLCGYIECNALAFLPFAHTLPMVIHISTSGGSDWLADIVRQIIHEVDARPGAGMPVVERLSEIVLLEILRRELLRLPPGGKGWVAAVQDPVIRRCLSLIHSQPARNWNLQELARNSAVSRAVLMQRFAHLLSTSPIRYLRDWRLYLAAERLRSGDVSISELAVEAGYSGEAAFARAFARKQGCPPGTFRLRYAGADKLTAG</sequence>
<dbReference type="Proteomes" id="UP000053675">
    <property type="component" value="Unassembled WGS sequence"/>
</dbReference>
<dbReference type="EMBL" id="JMQM01000001">
    <property type="protein sequence ID" value="KFB10013.1"/>
    <property type="molecule type" value="Genomic_DNA"/>
</dbReference>
<dbReference type="Gene3D" id="1.10.10.60">
    <property type="entry name" value="Homeodomain-like"/>
    <property type="match status" value="1"/>
</dbReference>
<evidence type="ECO:0000313" key="7">
    <source>
        <dbReference type="Proteomes" id="UP000053675"/>
    </source>
</evidence>
<dbReference type="eggNOG" id="COG2207">
    <property type="taxonomic scope" value="Bacteria"/>
</dbReference>
<evidence type="ECO:0000259" key="5">
    <source>
        <dbReference type="PROSITE" id="PS01124"/>
    </source>
</evidence>
<dbReference type="PANTHER" id="PTHR46796">
    <property type="entry name" value="HTH-TYPE TRANSCRIPTIONAL ACTIVATOR RHAS-RELATED"/>
    <property type="match status" value="1"/>
</dbReference>
<dbReference type="GO" id="GO:0003700">
    <property type="term" value="F:DNA-binding transcription factor activity"/>
    <property type="evidence" value="ECO:0007669"/>
    <property type="project" value="InterPro"/>
</dbReference>
<organism evidence="6 7">
    <name type="scientific">Nitratireductor basaltis</name>
    <dbReference type="NCBI Taxonomy" id="472175"/>
    <lineage>
        <taxon>Bacteria</taxon>
        <taxon>Pseudomonadati</taxon>
        <taxon>Pseudomonadota</taxon>
        <taxon>Alphaproteobacteria</taxon>
        <taxon>Hyphomicrobiales</taxon>
        <taxon>Phyllobacteriaceae</taxon>
        <taxon>Nitratireductor</taxon>
    </lineage>
</organism>
<dbReference type="Pfam" id="PF12833">
    <property type="entry name" value="HTH_18"/>
    <property type="match status" value="1"/>
</dbReference>
<name>A0A084UAM7_9HYPH</name>
<dbReference type="InterPro" id="IPR009057">
    <property type="entry name" value="Homeodomain-like_sf"/>
</dbReference>
<dbReference type="InterPro" id="IPR018060">
    <property type="entry name" value="HTH_AraC"/>
</dbReference>
<dbReference type="SUPFAM" id="SSF51215">
    <property type="entry name" value="Regulatory protein AraC"/>
    <property type="match status" value="1"/>
</dbReference>
<dbReference type="InterPro" id="IPR037923">
    <property type="entry name" value="HTH-like"/>
</dbReference>
<dbReference type="PATRIC" id="fig|472175.3.peg.1048"/>
<evidence type="ECO:0000256" key="3">
    <source>
        <dbReference type="ARBA" id="ARBA00023159"/>
    </source>
</evidence>
<dbReference type="SMART" id="SM00342">
    <property type="entry name" value="HTH_ARAC"/>
    <property type="match status" value="1"/>
</dbReference>
<evidence type="ECO:0000256" key="2">
    <source>
        <dbReference type="ARBA" id="ARBA00023125"/>
    </source>
</evidence>
<proteinExistence type="predicted"/>
<evidence type="ECO:0000313" key="6">
    <source>
        <dbReference type="EMBL" id="KFB10013.1"/>
    </source>
</evidence>
<dbReference type="STRING" id="472175.EL18_01041"/>
<gene>
    <name evidence="6" type="ORF">EL18_01041</name>
</gene>
<dbReference type="GO" id="GO:0043565">
    <property type="term" value="F:sequence-specific DNA binding"/>
    <property type="evidence" value="ECO:0007669"/>
    <property type="project" value="InterPro"/>
</dbReference>
<keyword evidence="7" id="KW-1185">Reference proteome</keyword>
<dbReference type="RefSeq" id="WP_161781971.1">
    <property type="nucleotide sequence ID" value="NZ_JMQM01000001.1"/>
</dbReference>
<keyword evidence="4" id="KW-0804">Transcription</keyword>
<dbReference type="OrthoDB" id="9802263at2"/>
<dbReference type="PROSITE" id="PS01124">
    <property type="entry name" value="HTH_ARAC_FAMILY_2"/>
    <property type="match status" value="1"/>
</dbReference>
<dbReference type="PANTHER" id="PTHR46796:SF7">
    <property type="entry name" value="ARAC FAMILY TRANSCRIPTIONAL REGULATOR"/>
    <property type="match status" value="1"/>
</dbReference>
<keyword evidence="3" id="KW-0010">Activator</keyword>
<dbReference type="PROSITE" id="PS00041">
    <property type="entry name" value="HTH_ARAC_FAMILY_1"/>
    <property type="match status" value="1"/>
</dbReference>
<dbReference type="SUPFAM" id="SSF46689">
    <property type="entry name" value="Homeodomain-like"/>
    <property type="match status" value="2"/>
</dbReference>
<keyword evidence="2" id="KW-0238">DNA-binding</keyword>
<comment type="caution">
    <text evidence="6">The sequence shown here is derived from an EMBL/GenBank/DDBJ whole genome shotgun (WGS) entry which is preliminary data.</text>
</comment>
<dbReference type="InterPro" id="IPR032783">
    <property type="entry name" value="AraC_lig"/>
</dbReference>
<feature type="domain" description="HTH araC/xylS-type" evidence="5">
    <location>
        <begin position="214"/>
        <end position="312"/>
    </location>
</feature>
<keyword evidence="1" id="KW-0805">Transcription regulation</keyword>
<dbReference type="Pfam" id="PF12852">
    <property type="entry name" value="Cupin_6"/>
    <property type="match status" value="1"/>
</dbReference>
<accession>A0A084UAM7</accession>